<organism evidence="3 4">
    <name type="scientific">Aspergillus ochraceoroseus IBT 24754</name>
    <dbReference type="NCBI Taxonomy" id="1392256"/>
    <lineage>
        <taxon>Eukaryota</taxon>
        <taxon>Fungi</taxon>
        <taxon>Dikarya</taxon>
        <taxon>Ascomycota</taxon>
        <taxon>Pezizomycotina</taxon>
        <taxon>Eurotiomycetes</taxon>
        <taxon>Eurotiomycetidae</taxon>
        <taxon>Eurotiales</taxon>
        <taxon>Aspergillaceae</taxon>
        <taxon>Aspergillus</taxon>
        <taxon>Aspergillus subgen. Nidulantes</taxon>
    </lineage>
</organism>
<comment type="caution">
    <text evidence="3">The sequence shown here is derived from an EMBL/GenBank/DDBJ whole genome shotgun (WGS) entry which is preliminary data.</text>
</comment>
<dbReference type="GeneID" id="63809660"/>
<evidence type="ECO:0000313" key="3">
    <source>
        <dbReference type="EMBL" id="PTU19172.1"/>
    </source>
</evidence>
<dbReference type="VEuPathDB" id="FungiDB:P175DRAFT_0289669"/>
<feature type="region of interest" description="Disordered" evidence="1">
    <location>
        <begin position="16"/>
        <end position="35"/>
    </location>
</feature>
<protein>
    <recommendedName>
        <fullName evidence="2">DUF3074 domain-containing protein</fullName>
    </recommendedName>
</protein>
<dbReference type="PANTHER" id="PTHR40370">
    <property type="entry name" value="EXPRESSED PROTEIN"/>
    <property type="match status" value="1"/>
</dbReference>
<evidence type="ECO:0000256" key="1">
    <source>
        <dbReference type="SAM" id="MobiDB-lite"/>
    </source>
</evidence>
<dbReference type="PANTHER" id="PTHR40370:SF1">
    <property type="entry name" value="DUF3074 DOMAIN-CONTAINING PROTEIN"/>
    <property type="match status" value="1"/>
</dbReference>
<proteinExistence type="predicted"/>
<accession>A0A2T5LSB4</accession>
<gene>
    <name evidence="3" type="ORF">P175DRAFT_0289669</name>
</gene>
<dbReference type="RefSeq" id="XP_040750564.1">
    <property type="nucleotide sequence ID" value="XM_040892778.1"/>
</dbReference>
<dbReference type="InterPro" id="IPR024500">
    <property type="entry name" value="DUF3074"/>
</dbReference>
<sequence>MPTSLLRSSPHPFILLPDHPSLGNNNTTTTTTTLRPPLRNFLHTTLTEAQTLLASVPGTFKPIHRKPRASAPSTAPVQLLSRTVPETGDFWVCRKSIHEDAAIPGSASWEEFRAGLRETHAENEMDYTPSVTSVETLLGWPVEGEIEGGWKGVEMHGKLNIITHTFHPTLLISPRSFVVLSISADQLAASSPPSDNGFVTIQVPLDATSPDSMPPALREKLASALPPSTIFASYASVEQVRLTSTGIEWVMATTSNAGGAIPQWVQRSWTMGGVPKAVVADVGLFLAWTARRRSQNP</sequence>
<dbReference type="AlphaFoldDB" id="A0A2T5LSB4"/>
<feature type="domain" description="DUF3074" evidence="2">
    <location>
        <begin position="91"/>
        <end position="289"/>
    </location>
</feature>
<evidence type="ECO:0000313" key="4">
    <source>
        <dbReference type="Proteomes" id="UP000244073"/>
    </source>
</evidence>
<dbReference type="Proteomes" id="UP000244073">
    <property type="component" value="Unassembled WGS sequence"/>
</dbReference>
<reference evidence="3 4" key="1">
    <citation type="journal article" date="2018" name="Proc. Natl. Acad. Sci. U.S.A.">
        <title>Linking secondary metabolites to gene clusters through genome sequencing of six diverse Aspergillus species.</title>
        <authorList>
            <person name="Kaerboelling I."/>
            <person name="Vesth T.C."/>
            <person name="Frisvad J.C."/>
            <person name="Nybo J.L."/>
            <person name="Theobald S."/>
            <person name="Kuo A."/>
            <person name="Bowyer P."/>
            <person name="Matsuda Y."/>
            <person name="Mondo S."/>
            <person name="Lyhne E.K."/>
            <person name="Kogle M.E."/>
            <person name="Clum A."/>
            <person name="Lipzen A."/>
            <person name="Salamov A."/>
            <person name="Ngan C.Y."/>
            <person name="Daum C."/>
            <person name="Chiniquy J."/>
            <person name="Barry K."/>
            <person name="LaButti K."/>
            <person name="Haridas S."/>
            <person name="Simmons B.A."/>
            <person name="Magnuson J.K."/>
            <person name="Mortensen U.H."/>
            <person name="Larsen T.O."/>
            <person name="Grigoriev I.V."/>
            <person name="Baker S.E."/>
            <person name="Andersen M.R."/>
        </authorList>
    </citation>
    <scope>NUCLEOTIDE SEQUENCE [LARGE SCALE GENOMIC DNA]</scope>
    <source>
        <strain evidence="3 4">IBT 24754</strain>
    </source>
</reference>
<evidence type="ECO:0000259" key="2">
    <source>
        <dbReference type="Pfam" id="PF11274"/>
    </source>
</evidence>
<feature type="compositionally biased region" description="Low complexity" evidence="1">
    <location>
        <begin position="24"/>
        <end position="33"/>
    </location>
</feature>
<dbReference type="EMBL" id="MSFN02000006">
    <property type="protein sequence ID" value="PTU19172.1"/>
    <property type="molecule type" value="Genomic_DNA"/>
</dbReference>
<dbReference type="OrthoDB" id="6423603at2759"/>
<name>A0A2T5LSB4_9EURO</name>
<dbReference type="Pfam" id="PF11274">
    <property type="entry name" value="DUF3074"/>
    <property type="match status" value="1"/>
</dbReference>